<organism evidence="2 3">
    <name type="scientific">Cuneatibacter caecimuris</name>
    <dbReference type="NCBI Taxonomy" id="1796618"/>
    <lineage>
        <taxon>Bacteria</taxon>
        <taxon>Bacillati</taxon>
        <taxon>Bacillota</taxon>
        <taxon>Clostridia</taxon>
        <taxon>Lachnospirales</taxon>
        <taxon>Lachnospiraceae</taxon>
        <taxon>Cuneatibacter</taxon>
    </lineage>
</organism>
<evidence type="ECO:0000313" key="3">
    <source>
        <dbReference type="Proteomes" id="UP000292927"/>
    </source>
</evidence>
<name>A0A4Q7PJJ8_9FIRM</name>
<dbReference type="EMBL" id="SGXF01000002">
    <property type="protein sequence ID" value="RZT00871.1"/>
    <property type="molecule type" value="Genomic_DNA"/>
</dbReference>
<reference evidence="2 3" key="1">
    <citation type="submission" date="2019-02" db="EMBL/GenBank/DDBJ databases">
        <title>Genomic Encyclopedia of Type Strains, Phase IV (KMG-IV): sequencing the most valuable type-strain genomes for metagenomic binning, comparative biology and taxonomic classification.</title>
        <authorList>
            <person name="Goeker M."/>
        </authorList>
    </citation>
    <scope>NUCLEOTIDE SEQUENCE [LARGE SCALE GENOMIC DNA]</scope>
    <source>
        <strain evidence="2 3">DSM 29486</strain>
    </source>
</reference>
<dbReference type="Pfam" id="PF12674">
    <property type="entry name" value="Zn_ribbon_2"/>
    <property type="match status" value="1"/>
</dbReference>
<sequence>MENKTFCQSCGMPMEKPEDFGSNADQSQNREYCCYCYQKGAFTWPEAKMEDMINLNLKFNEENGFPFGNQEEARKQMEGWMPQLARWRDQR</sequence>
<dbReference type="InterPro" id="IPR025868">
    <property type="entry name" value="Zn_ribbon_dom_put"/>
</dbReference>
<dbReference type="RefSeq" id="WP_130434280.1">
    <property type="nucleotide sequence ID" value="NZ_SGXF01000002.1"/>
</dbReference>
<protein>
    <submittedName>
        <fullName evidence="2">Putative zinc ribbon protein</fullName>
    </submittedName>
</protein>
<feature type="domain" description="Putative zinc ribbon" evidence="1">
    <location>
        <begin position="6"/>
        <end position="88"/>
    </location>
</feature>
<dbReference type="AlphaFoldDB" id="A0A4Q7PJJ8"/>
<evidence type="ECO:0000259" key="1">
    <source>
        <dbReference type="Pfam" id="PF12674"/>
    </source>
</evidence>
<keyword evidence="3" id="KW-1185">Reference proteome</keyword>
<proteinExistence type="predicted"/>
<gene>
    <name evidence="2" type="ORF">EV209_1305</name>
</gene>
<accession>A0A4Q7PJJ8</accession>
<comment type="caution">
    <text evidence="2">The sequence shown here is derived from an EMBL/GenBank/DDBJ whole genome shotgun (WGS) entry which is preliminary data.</text>
</comment>
<evidence type="ECO:0000313" key="2">
    <source>
        <dbReference type="EMBL" id="RZT00871.1"/>
    </source>
</evidence>
<dbReference type="Proteomes" id="UP000292927">
    <property type="component" value="Unassembled WGS sequence"/>
</dbReference>
<dbReference type="OrthoDB" id="9801008at2"/>